<feature type="signal peptide" evidence="2">
    <location>
        <begin position="1"/>
        <end position="20"/>
    </location>
</feature>
<organism evidence="3 4">
    <name type="scientific">Caenimonas koreensis DSM 17982</name>
    <dbReference type="NCBI Taxonomy" id="1121255"/>
    <lineage>
        <taxon>Bacteria</taxon>
        <taxon>Pseudomonadati</taxon>
        <taxon>Pseudomonadota</taxon>
        <taxon>Betaproteobacteria</taxon>
        <taxon>Burkholderiales</taxon>
        <taxon>Comamonadaceae</taxon>
        <taxon>Caenimonas</taxon>
    </lineage>
</organism>
<name>A0A844B1U9_9BURK</name>
<gene>
    <name evidence="3" type="ORF">GHT07_00225</name>
</gene>
<feature type="region of interest" description="Disordered" evidence="1">
    <location>
        <begin position="173"/>
        <end position="195"/>
    </location>
</feature>
<keyword evidence="2" id="KW-0732">Signal</keyword>
<feature type="chain" id="PRO_5032876303" description="DUF2059 domain-containing protein" evidence="2">
    <location>
        <begin position="21"/>
        <end position="195"/>
    </location>
</feature>
<evidence type="ECO:0000256" key="1">
    <source>
        <dbReference type="SAM" id="MobiDB-lite"/>
    </source>
</evidence>
<evidence type="ECO:0000313" key="4">
    <source>
        <dbReference type="Proteomes" id="UP000487350"/>
    </source>
</evidence>
<protein>
    <recommendedName>
        <fullName evidence="5">DUF2059 domain-containing protein</fullName>
    </recommendedName>
</protein>
<keyword evidence="4" id="KW-1185">Reference proteome</keyword>
<evidence type="ECO:0008006" key="5">
    <source>
        <dbReference type="Google" id="ProtNLM"/>
    </source>
</evidence>
<feature type="compositionally biased region" description="Low complexity" evidence="1">
    <location>
        <begin position="182"/>
        <end position="195"/>
    </location>
</feature>
<accession>A0A844B1U9</accession>
<sequence length="195" mass="21072">MLKRTLILLPFLLAAAGVHAQSTPAKKDLVTKILKQQQPGIEGMARQLVEQPMGELLLNAGSVIQTRVPADKQQALGKEIQADVQKYIAEATPIVQARAVALAPGTVGTMLEEKFTEDELRQVLAIMDSPVYAKYQRMGDELQRALAEKVVLDTRPTIEPKMRALELSVGKRLGITPPPAGNAPARAPAKAPAKQ</sequence>
<dbReference type="OrthoDB" id="8902809at2"/>
<dbReference type="Proteomes" id="UP000487350">
    <property type="component" value="Unassembled WGS sequence"/>
</dbReference>
<comment type="caution">
    <text evidence="3">The sequence shown here is derived from an EMBL/GenBank/DDBJ whole genome shotgun (WGS) entry which is preliminary data.</text>
</comment>
<evidence type="ECO:0000313" key="3">
    <source>
        <dbReference type="EMBL" id="MRD45689.1"/>
    </source>
</evidence>
<proteinExistence type="predicted"/>
<dbReference type="EMBL" id="WJBU01000001">
    <property type="protein sequence ID" value="MRD45689.1"/>
    <property type="molecule type" value="Genomic_DNA"/>
</dbReference>
<reference evidence="3 4" key="1">
    <citation type="submission" date="2019-11" db="EMBL/GenBank/DDBJ databases">
        <title>Caenimonas koreensis gen. nov., sp. nov., isolated from activated sludge.</title>
        <authorList>
            <person name="Seung H.R."/>
        </authorList>
    </citation>
    <scope>NUCLEOTIDE SEQUENCE [LARGE SCALE GENOMIC DNA]</scope>
    <source>
        <strain evidence="3 4">EMB320</strain>
    </source>
</reference>
<dbReference type="RefSeq" id="WP_153583045.1">
    <property type="nucleotide sequence ID" value="NZ_WJBU01000001.1"/>
</dbReference>
<dbReference type="AlphaFoldDB" id="A0A844B1U9"/>
<evidence type="ECO:0000256" key="2">
    <source>
        <dbReference type="SAM" id="SignalP"/>
    </source>
</evidence>